<dbReference type="GO" id="GO:0042742">
    <property type="term" value="P:defense response to bacterium"/>
    <property type="evidence" value="ECO:0007669"/>
    <property type="project" value="TreeGrafter"/>
</dbReference>
<dbReference type="PANTHER" id="PTHR27002">
    <property type="entry name" value="RECEPTOR-LIKE SERINE/THREONINE-PROTEIN KINASE SD1-8"/>
    <property type="match status" value="1"/>
</dbReference>
<dbReference type="InterPro" id="IPR007567">
    <property type="entry name" value="Mid2_dom"/>
</dbReference>
<evidence type="ECO:0000256" key="2">
    <source>
        <dbReference type="ARBA" id="ARBA00022679"/>
    </source>
</evidence>
<evidence type="ECO:0000256" key="5">
    <source>
        <dbReference type="ARBA" id="ARBA00022840"/>
    </source>
</evidence>
<dbReference type="Gene3D" id="3.30.200.20">
    <property type="entry name" value="Phosphorylase Kinase, domain 1"/>
    <property type="match status" value="1"/>
</dbReference>
<accession>A0AAE1IW15</accession>
<keyword evidence="4" id="KW-0418">Kinase</keyword>
<dbReference type="Proteomes" id="UP001293593">
    <property type="component" value="Unassembled WGS sequence"/>
</dbReference>
<dbReference type="EMBL" id="JAWXYG010000011">
    <property type="protein sequence ID" value="KAK4258906.1"/>
    <property type="molecule type" value="Genomic_DNA"/>
</dbReference>
<reference evidence="9" key="1">
    <citation type="submission" date="2023-10" db="EMBL/GenBank/DDBJ databases">
        <title>Chromosome-level genome of the transformable northern wattle, Acacia crassicarpa.</title>
        <authorList>
            <person name="Massaro I."/>
            <person name="Sinha N.R."/>
            <person name="Poethig S."/>
            <person name="Leichty A.R."/>
        </authorList>
    </citation>
    <scope>NUCLEOTIDE SEQUENCE</scope>
    <source>
        <strain evidence="9">Acra3RX</strain>
        <tissue evidence="9">Leaf</tissue>
    </source>
</reference>
<dbReference type="AlphaFoldDB" id="A0AAE1IW15"/>
<sequence length="124" mass="13493">MNSTNKADASSPTPLTQTTASQGKGGISSGTIVAIVVPISVAVLIFIVFICCLSKRRRNKHDSDPEYESAFDISHLVSQQYDFHTIKAATNNFSVDNMIGKGGFAEVYQGMLLDGQKISVKRFY</sequence>
<feature type="domain" description="Mid2" evidence="8">
    <location>
        <begin position="21"/>
        <end position="101"/>
    </location>
</feature>
<dbReference type="SUPFAM" id="SSF56112">
    <property type="entry name" value="Protein kinase-like (PK-like)"/>
    <property type="match status" value="1"/>
</dbReference>
<dbReference type="GO" id="GO:0004674">
    <property type="term" value="F:protein serine/threonine kinase activity"/>
    <property type="evidence" value="ECO:0007669"/>
    <property type="project" value="UniProtKB-KW"/>
</dbReference>
<keyword evidence="2" id="KW-0808">Transferase</keyword>
<keyword evidence="7" id="KW-0812">Transmembrane</keyword>
<keyword evidence="5" id="KW-0067">ATP-binding</keyword>
<evidence type="ECO:0000259" key="8">
    <source>
        <dbReference type="Pfam" id="PF04478"/>
    </source>
</evidence>
<evidence type="ECO:0000256" key="1">
    <source>
        <dbReference type="ARBA" id="ARBA00022527"/>
    </source>
</evidence>
<keyword evidence="3" id="KW-0547">Nucleotide-binding</keyword>
<evidence type="ECO:0000256" key="4">
    <source>
        <dbReference type="ARBA" id="ARBA00022777"/>
    </source>
</evidence>
<feature type="compositionally biased region" description="Polar residues" evidence="6">
    <location>
        <begin position="1"/>
        <end position="22"/>
    </location>
</feature>
<evidence type="ECO:0000256" key="3">
    <source>
        <dbReference type="ARBA" id="ARBA00022741"/>
    </source>
</evidence>
<dbReference type="InterPro" id="IPR011009">
    <property type="entry name" value="Kinase-like_dom_sf"/>
</dbReference>
<proteinExistence type="predicted"/>
<dbReference type="Pfam" id="PF04478">
    <property type="entry name" value="Mid2"/>
    <property type="match status" value="1"/>
</dbReference>
<evidence type="ECO:0000256" key="6">
    <source>
        <dbReference type="SAM" id="MobiDB-lite"/>
    </source>
</evidence>
<feature type="transmembrane region" description="Helical" evidence="7">
    <location>
        <begin position="32"/>
        <end position="53"/>
    </location>
</feature>
<name>A0AAE1IW15_9FABA</name>
<keyword evidence="7" id="KW-1133">Transmembrane helix</keyword>
<evidence type="ECO:0000313" key="9">
    <source>
        <dbReference type="EMBL" id="KAK4258906.1"/>
    </source>
</evidence>
<keyword evidence="7" id="KW-0472">Membrane</keyword>
<gene>
    <name evidence="9" type="ORF">QN277_005302</name>
</gene>
<evidence type="ECO:0000313" key="10">
    <source>
        <dbReference type="Proteomes" id="UP001293593"/>
    </source>
</evidence>
<comment type="caution">
    <text evidence="9">The sequence shown here is derived from an EMBL/GenBank/DDBJ whole genome shotgun (WGS) entry which is preliminary data.</text>
</comment>
<feature type="region of interest" description="Disordered" evidence="6">
    <location>
        <begin position="1"/>
        <end position="25"/>
    </location>
</feature>
<keyword evidence="1" id="KW-0723">Serine/threonine-protein kinase</keyword>
<protein>
    <recommendedName>
        <fullName evidence="8">Mid2 domain-containing protein</fullName>
    </recommendedName>
</protein>
<dbReference type="PANTHER" id="PTHR27002:SF1050">
    <property type="entry name" value="CYSTEINE-RICH RECEPTOR-LIKE PROTEIN KINASE 5"/>
    <property type="match status" value="1"/>
</dbReference>
<organism evidence="9 10">
    <name type="scientific">Acacia crassicarpa</name>
    <name type="common">northern wattle</name>
    <dbReference type="NCBI Taxonomy" id="499986"/>
    <lineage>
        <taxon>Eukaryota</taxon>
        <taxon>Viridiplantae</taxon>
        <taxon>Streptophyta</taxon>
        <taxon>Embryophyta</taxon>
        <taxon>Tracheophyta</taxon>
        <taxon>Spermatophyta</taxon>
        <taxon>Magnoliopsida</taxon>
        <taxon>eudicotyledons</taxon>
        <taxon>Gunneridae</taxon>
        <taxon>Pentapetalae</taxon>
        <taxon>rosids</taxon>
        <taxon>fabids</taxon>
        <taxon>Fabales</taxon>
        <taxon>Fabaceae</taxon>
        <taxon>Caesalpinioideae</taxon>
        <taxon>mimosoid clade</taxon>
        <taxon>Acacieae</taxon>
        <taxon>Acacia</taxon>
    </lineage>
</organism>
<evidence type="ECO:0000256" key="7">
    <source>
        <dbReference type="SAM" id="Phobius"/>
    </source>
</evidence>
<dbReference type="GO" id="GO:0005886">
    <property type="term" value="C:plasma membrane"/>
    <property type="evidence" value="ECO:0007669"/>
    <property type="project" value="TreeGrafter"/>
</dbReference>
<keyword evidence="10" id="KW-1185">Reference proteome</keyword>
<dbReference type="GO" id="GO:0005524">
    <property type="term" value="F:ATP binding"/>
    <property type="evidence" value="ECO:0007669"/>
    <property type="project" value="UniProtKB-KW"/>
</dbReference>